<comment type="cofactor">
    <cofactor evidence="1 13">
        <name>heme</name>
        <dbReference type="ChEBI" id="CHEBI:30413"/>
    </cofactor>
</comment>
<evidence type="ECO:0000256" key="4">
    <source>
        <dbReference type="ARBA" id="ARBA00010617"/>
    </source>
</evidence>
<keyword evidence="9" id="KW-0560">Oxidoreductase</keyword>
<dbReference type="InterPro" id="IPR050121">
    <property type="entry name" value="Cytochrome_P450_monoxygenase"/>
</dbReference>
<evidence type="ECO:0000256" key="8">
    <source>
        <dbReference type="ARBA" id="ARBA00022989"/>
    </source>
</evidence>
<evidence type="ECO:0008006" key="16">
    <source>
        <dbReference type="Google" id="ProtNLM"/>
    </source>
</evidence>
<keyword evidence="15" id="KW-1185">Reference proteome</keyword>
<dbReference type="InterPro" id="IPR002401">
    <property type="entry name" value="Cyt_P450_E_grp-I"/>
</dbReference>
<evidence type="ECO:0000256" key="12">
    <source>
        <dbReference type="ARBA" id="ARBA00023136"/>
    </source>
</evidence>
<dbReference type="Gene3D" id="1.10.630.10">
    <property type="entry name" value="Cytochrome P450"/>
    <property type="match status" value="1"/>
</dbReference>
<reference evidence="14" key="1">
    <citation type="submission" date="2020-05" db="EMBL/GenBank/DDBJ databases">
        <title>Mycena genomes resolve the evolution of fungal bioluminescence.</title>
        <authorList>
            <person name="Tsai I.J."/>
        </authorList>
    </citation>
    <scope>NUCLEOTIDE SEQUENCE</scope>
    <source>
        <strain evidence="14">CCC161011</strain>
    </source>
</reference>
<dbReference type="EMBL" id="JACAZI010000005">
    <property type="protein sequence ID" value="KAF7359626.1"/>
    <property type="molecule type" value="Genomic_DNA"/>
</dbReference>
<evidence type="ECO:0000256" key="6">
    <source>
        <dbReference type="ARBA" id="ARBA00022692"/>
    </source>
</evidence>
<dbReference type="SUPFAM" id="SSF48264">
    <property type="entry name" value="Cytochrome P450"/>
    <property type="match status" value="1"/>
</dbReference>
<keyword evidence="12" id="KW-0472">Membrane</keyword>
<dbReference type="GO" id="GO:0020037">
    <property type="term" value="F:heme binding"/>
    <property type="evidence" value="ECO:0007669"/>
    <property type="project" value="InterPro"/>
</dbReference>
<proteinExistence type="inferred from homology"/>
<evidence type="ECO:0000256" key="1">
    <source>
        <dbReference type="ARBA" id="ARBA00001971"/>
    </source>
</evidence>
<dbReference type="PANTHER" id="PTHR24305">
    <property type="entry name" value="CYTOCHROME P450"/>
    <property type="match status" value="1"/>
</dbReference>
<dbReference type="GO" id="GO:0004497">
    <property type="term" value="F:monooxygenase activity"/>
    <property type="evidence" value="ECO:0007669"/>
    <property type="project" value="UniProtKB-KW"/>
</dbReference>
<keyword evidence="10 13" id="KW-0408">Iron</keyword>
<evidence type="ECO:0000256" key="5">
    <source>
        <dbReference type="ARBA" id="ARBA00022617"/>
    </source>
</evidence>
<evidence type="ECO:0000256" key="13">
    <source>
        <dbReference type="PIRSR" id="PIRSR602401-1"/>
    </source>
</evidence>
<dbReference type="PANTHER" id="PTHR24305:SF166">
    <property type="entry name" value="CYTOCHROME P450 12A4, MITOCHONDRIAL-RELATED"/>
    <property type="match status" value="1"/>
</dbReference>
<evidence type="ECO:0000313" key="14">
    <source>
        <dbReference type="EMBL" id="KAF7359626.1"/>
    </source>
</evidence>
<gene>
    <name evidence="14" type="ORF">MVEN_00686400</name>
</gene>
<name>A0A8H6YJ23_9AGAR</name>
<dbReference type="InterPro" id="IPR036396">
    <property type="entry name" value="Cyt_P450_sf"/>
</dbReference>
<evidence type="ECO:0000256" key="2">
    <source>
        <dbReference type="ARBA" id="ARBA00004370"/>
    </source>
</evidence>
<comment type="similarity">
    <text evidence="4">Belongs to the cytochrome P450 family.</text>
</comment>
<keyword evidence="11" id="KW-0503">Monooxygenase</keyword>
<sequence>MTSQFLIPIVATVGFYAVYHLVKMVQKDNTHPLRDLPGPKGGNFVIGHYRELFQNHSVTDKWGKEFGANYQLRGLFNRRELYTTDTRALTHILVNDDIYQKGHVSHTIVTNLLGNGLLSVETMEHKRQRKIVNPAFGVPQIRGLTEIFNQKSVQLRDIWIREIGDSGSSRIDIFGWLRKMTLDVIGEAGFNYRFNALDPNGQINELEEALTRLMHSPQSHRQSIVRLLQAEIPILAFLPTPGAKIMDEARGKMMEIARQLLVDSQTDIKAGGVSATKRDLLSLLVQSNTTHEIQEDQRLSDTDVIAQIPTFFVAGHETTSIATALALHALSLHPSVQSKLRKELLNIATDDPTMDELNSFPYLENVVREVMRTYPPVAFSRREAMEDDVLPLSKSYLDRNGKSYNTISVPKGTLIQIPISAVHRDKAIWGADAEVFRPERWDAIPEAASAIPSVWGNLLTFLAGPHNCIGFRFSIIEIKSLLFTLLRTFEFAPAVPEDTIEIKPTPVLRPTLRTEPKGGNQLPLILQTGVRFTPRVSDAAQRGGQRGHKRGRAISAASGGHVVVWTPEHEGAQNTTMATTRSAAALGHDYLHCRDNQPRPRPAPADDGGGLHPPITIPSPPSAAVIIRAHEHIAPAACCCSPRGEAYSL</sequence>
<evidence type="ECO:0000256" key="3">
    <source>
        <dbReference type="ARBA" id="ARBA00004721"/>
    </source>
</evidence>
<keyword evidence="7 13" id="KW-0479">Metal-binding</keyword>
<dbReference type="GO" id="GO:0016020">
    <property type="term" value="C:membrane"/>
    <property type="evidence" value="ECO:0007669"/>
    <property type="project" value="UniProtKB-SubCell"/>
</dbReference>
<comment type="pathway">
    <text evidence="3">Secondary metabolite biosynthesis; terpenoid biosynthesis.</text>
</comment>
<dbReference type="GO" id="GO:0005506">
    <property type="term" value="F:iron ion binding"/>
    <property type="evidence" value="ECO:0007669"/>
    <property type="project" value="InterPro"/>
</dbReference>
<comment type="caution">
    <text evidence="14">The sequence shown here is derived from an EMBL/GenBank/DDBJ whole genome shotgun (WGS) entry which is preliminary data.</text>
</comment>
<evidence type="ECO:0000256" key="7">
    <source>
        <dbReference type="ARBA" id="ARBA00022723"/>
    </source>
</evidence>
<evidence type="ECO:0000313" key="15">
    <source>
        <dbReference type="Proteomes" id="UP000620124"/>
    </source>
</evidence>
<evidence type="ECO:0000256" key="9">
    <source>
        <dbReference type="ARBA" id="ARBA00023002"/>
    </source>
</evidence>
<dbReference type="Pfam" id="PF00067">
    <property type="entry name" value="p450"/>
    <property type="match status" value="1"/>
</dbReference>
<keyword evidence="5 13" id="KW-0349">Heme</keyword>
<evidence type="ECO:0000256" key="10">
    <source>
        <dbReference type="ARBA" id="ARBA00023004"/>
    </source>
</evidence>
<keyword evidence="8" id="KW-1133">Transmembrane helix</keyword>
<keyword evidence="6" id="KW-0812">Transmembrane</keyword>
<dbReference type="GO" id="GO:0016705">
    <property type="term" value="F:oxidoreductase activity, acting on paired donors, with incorporation or reduction of molecular oxygen"/>
    <property type="evidence" value="ECO:0007669"/>
    <property type="project" value="InterPro"/>
</dbReference>
<protein>
    <recommendedName>
        <fullName evidence="16">Cytochrome P450</fullName>
    </recommendedName>
</protein>
<dbReference type="AlphaFoldDB" id="A0A8H6YJ23"/>
<dbReference type="OrthoDB" id="1470350at2759"/>
<dbReference type="CDD" id="cd11069">
    <property type="entry name" value="CYP_FUM15-like"/>
    <property type="match status" value="1"/>
</dbReference>
<evidence type="ECO:0000256" key="11">
    <source>
        <dbReference type="ARBA" id="ARBA00023033"/>
    </source>
</evidence>
<dbReference type="PRINTS" id="PR00385">
    <property type="entry name" value="P450"/>
</dbReference>
<dbReference type="PRINTS" id="PR00463">
    <property type="entry name" value="EP450I"/>
</dbReference>
<feature type="binding site" description="axial binding residue" evidence="13">
    <location>
        <position position="468"/>
    </location>
    <ligand>
        <name>heme</name>
        <dbReference type="ChEBI" id="CHEBI:30413"/>
    </ligand>
    <ligandPart>
        <name>Fe</name>
        <dbReference type="ChEBI" id="CHEBI:18248"/>
    </ligandPart>
</feature>
<accession>A0A8H6YJ23</accession>
<dbReference type="Proteomes" id="UP000620124">
    <property type="component" value="Unassembled WGS sequence"/>
</dbReference>
<organism evidence="14 15">
    <name type="scientific">Mycena venus</name>
    <dbReference type="NCBI Taxonomy" id="2733690"/>
    <lineage>
        <taxon>Eukaryota</taxon>
        <taxon>Fungi</taxon>
        <taxon>Dikarya</taxon>
        <taxon>Basidiomycota</taxon>
        <taxon>Agaricomycotina</taxon>
        <taxon>Agaricomycetes</taxon>
        <taxon>Agaricomycetidae</taxon>
        <taxon>Agaricales</taxon>
        <taxon>Marasmiineae</taxon>
        <taxon>Mycenaceae</taxon>
        <taxon>Mycena</taxon>
    </lineage>
</organism>
<dbReference type="InterPro" id="IPR001128">
    <property type="entry name" value="Cyt_P450"/>
</dbReference>
<comment type="subcellular location">
    <subcellularLocation>
        <location evidence="2">Membrane</location>
    </subcellularLocation>
</comment>